<name>A0ACB7TU54_HYAAI</name>
<sequence length="106" mass="11617">MPEVNATVALRPRAALLWQGHLQAAVILTTAKVAAPECVARPGLLPWETRPARLGPCACRCVAIALRSRKASEVAKAQRLVLAALEIGTWRKPREQYKGPSRIRRS</sequence>
<dbReference type="EMBL" id="CM023481">
    <property type="protein sequence ID" value="KAH6948997.1"/>
    <property type="molecule type" value="Genomic_DNA"/>
</dbReference>
<proteinExistence type="predicted"/>
<organism evidence="1 2">
    <name type="scientific">Hyalomma asiaticum</name>
    <name type="common">Tick</name>
    <dbReference type="NCBI Taxonomy" id="266040"/>
    <lineage>
        <taxon>Eukaryota</taxon>
        <taxon>Metazoa</taxon>
        <taxon>Ecdysozoa</taxon>
        <taxon>Arthropoda</taxon>
        <taxon>Chelicerata</taxon>
        <taxon>Arachnida</taxon>
        <taxon>Acari</taxon>
        <taxon>Parasitiformes</taxon>
        <taxon>Ixodida</taxon>
        <taxon>Ixodoidea</taxon>
        <taxon>Ixodidae</taxon>
        <taxon>Hyalomminae</taxon>
        <taxon>Hyalomma</taxon>
    </lineage>
</organism>
<comment type="caution">
    <text evidence="1">The sequence shown here is derived from an EMBL/GenBank/DDBJ whole genome shotgun (WGS) entry which is preliminary data.</text>
</comment>
<accession>A0ACB7TU54</accession>
<gene>
    <name evidence="1" type="ORF">HPB50_027385</name>
</gene>
<protein>
    <submittedName>
        <fullName evidence="1">Uncharacterized protein</fullName>
    </submittedName>
</protein>
<dbReference type="Proteomes" id="UP000821845">
    <property type="component" value="Chromosome 1"/>
</dbReference>
<evidence type="ECO:0000313" key="2">
    <source>
        <dbReference type="Proteomes" id="UP000821845"/>
    </source>
</evidence>
<reference evidence="1" key="1">
    <citation type="submission" date="2020-05" db="EMBL/GenBank/DDBJ databases">
        <title>Large-scale comparative analyses of tick genomes elucidate their genetic diversity and vector capacities.</title>
        <authorList>
            <person name="Jia N."/>
            <person name="Wang J."/>
            <person name="Shi W."/>
            <person name="Du L."/>
            <person name="Sun Y."/>
            <person name="Zhan W."/>
            <person name="Jiang J."/>
            <person name="Wang Q."/>
            <person name="Zhang B."/>
            <person name="Ji P."/>
            <person name="Sakyi L.B."/>
            <person name="Cui X."/>
            <person name="Yuan T."/>
            <person name="Jiang B."/>
            <person name="Yang W."/>
            <person name="Lam T.T.-Y."/>
            <person name="Chang Q."/>
            <person name="Ding S."/>
            <person name="Wang X."/>
            <person name="Zhu J."/>
            <person name="Ruan X."/>
            <person name="Zhao L."/>
            <person name="Wei J."/>
            <person name="Que T."/>
            <person name="Du C."/>
            <person name="Cheng J."/>
            <person name="Dai P."/>
            <person name="Han X."/>
            <person name="Huang E."/>
            <person name="Gao Y."/>
            <person name="Liu J."/>
            <person name="Shao H."/>
            <person name="Ye R."/>
            <person name="Li L."/>
            <person name="Wei W."/>
            <person name="Wang X."/>
            <person name="Wang C."/>
            <person name="Yang T."/>
            <person name="Huo Q."/>
            <person name="Li W."/>
            <person name="Guo W."/>
            <person name="Chen H."/>
            <person name="Zhou L."/>
            <person name="Ni X."/>
            <person name="Tian J."/>
            <person name="Zhou Y."/>
            <person name="Sheng Y."/>
            <person name="Liu T."/>
            <person name="Pan Y."/>
            <person name="Xia L."/>
            <person name="Li J."/>
            <person name="Zhao F."/>
            <person name="Cao W."/>
        </authorList>
    </citation>
    <scope>NUCLEOTIDE SEQUENCE</scope>
    <source>
        <strain evidence="1">Hyas-2018</strain>
    </source>
</reference>
<keyword evidence="2" id="KW-1185">Reference proteome</keyword>
<evidence type="ECO:0000313" key="1">
    <source>
        <dbReference type="EMBL" id="KAH6948997.1"/>
    </source>
</evidence>